<name>A0AAU9TP28_EUPED</name>
<dbReference type="EMBL" id="CAKOGL010000007">
    <property type="protein sequence ID" value="CAH2088631.1"/>
    <property type="molecule type" value="Genomic_DNA"/>
</dbReference>
<organism evidence="2 3">
    <name type="scientific">Euphydryas editha</name>
    <name type="common">Edith's checkerspot</name>
    <dbReference type="NCBI Taxonomy" id="104508"/>
    <lineage>
        <taxon>Eukaryota</taxon>
        <taxon>Metazoa</taxon>
        <taxon>Ecdysozoa</taxon>
        <taxon>Arthropoda</taxon>
        <taxon>Hexapoda</taxon>
        <taxon>Insecta</taxon>
        <taxon>Pterygota</taxon>
        <taxon>Neoptera</taxon>
        <taxon>Endopterygota</taxon>
        <taxon>Lepidoptera</taxon>
        <taxon>Glossata</taxon>
        <taxon>Ditrysia</taxon>
        <taxon>Papilionoidea</taxon>
        <taxon>Nymphalidae</taxon>
        <taxon>Nymphalinae</taxon>
        <taxon>Euphydryas</taxon>
    </lineage>
</organism>
<feature type="region of interest" description="Disordered" evidence="1">
    <location>
        <begin position="25"/>
        <end position="49"/>
    </location>
</feature>
<dbReference type="Proteomes" id="UP001153954">
    <property type="component" value="Unassembled WGS sequence"/>
</dbReference>
<evidence type="ECO:0000256" key="1">
    <source>
        <dbReference type="SAM" id="MobiDB-lite"/>
    </source>
</evidence>
<proteinExistence type="predicted"/>
<evidence type="ECO:0000313" key="2">
    <source>
        <dbReference type="EMBL" id="CAH2088631.1"/>
    </source>
</evidence>
<keyword evidence="3" id="KW-1185">Reference proteome</keyword>
<sequence length="283" mass="32380">MSNSFDMFNPTGNGRNRYDTFAGYGNLFPPQNVQRGPPRPPRRGRGQTRARQIFQSQRMETKRRTEGAKTLDKIQDLVKTTLNPGVKTCDELAARIGETYTLKAITLSITTRAIGFGLAHLSFIAVSYHEIAVPSIYAQYRVFLGDFIDFKNLLPGGNWTTNTDNQRVLWSQFKQEQILPESPKISYKTDFCEQEFKSIIINNPPKTRAKNRTRLEYDGQLPSLLTIKLTKAYTGKLPIPREKLKDLTDLCKSNVIPSIYHDFYMNLIGTDEDFEHQTEDEAE</sequence>
<accession>A0AAU9TP28</accession>
<reference evidence="2" key="1">
    <citation type="submission" date="2022-03" db="EMBL/GenBank/DDBJ databases">
        <authorList>
            <person name="Tunstrom K."/>
        </authorList>
    </citation>
    <scope>NUCLEOTIDE SEQUENCE</scope>
</reference>
<comment type="caution">
    <text evidence="2">The sequence shown here is derived from an EMBL/GenBank/DDBJ whole genome shotgun (WGS) entry which is preliminary data.</text>
</comment>
<dbReference type="AlphaFoldDB" id="A0AAU9TP28"/>
<protein>
    <submittedName>
        <fullName evidence="2">Uncharacterized protein</fullName>
    </submittedName>
</protein>
<gene>
    <name evidence="2" type="ORF">EEDITHA_LOCUS4774</name>
</gene>
<evidence type="ECO:0000313" key="3">
    <source>
        <dbReference type="Proteomes" id="UP001153954"/>
    </source>
</evidence>